<proteinExistence type="predicted"/>
<dbReference type="InParanoid" id="B4J1P0"/>
<dbReference type="InterPro" id="IPR001353">
    <property type="entry name" value="Proteasome_sua/b"/>
</dbReference>
<dbReference type="EMBL" id="CH916366">
    <property type="protein sequence ID" value="EDV96960.1"/>
    <property type="molecule type" value="Genomic_DNA"/>
</dbReference>
<dbReference type="InterPro" id="IPR029055">
    <property type="entry name" value="Ntn_hydrolases_N"/>
</dbReference>
<dbReference type="AlphaFoldDB" id="B4J1P0"/>
<dbReference type="STRING" id="7222.B4J1P0"/>
<dbReference type="Proteomes" id="UP000001070">
    <property type="component" value="Unassembled WGS sequence"/>
</dbReference>
<evidence type="ECO:0000256" key="5">
    <source>
        <dbReference type="ARBA" id="ARBA00023242"/>
    </source>
</evidence>
<evidence type="ECO:0000313" key="8">
    <source>
        <dbReference type="EMBL" id="EDV96960.1"/>
    </source>
</evidence>
<dbReference type="InterPro" id="IPR023333">
    <property type="entry name" value="Proteasome_suB-type"/>
</dbReference>
<dbReference type="SUPFAM" id="SSF56235">
    <property type="entry name" value="N-terminal nucleophile aminohydrolases (Ntn hydrolases)"/>
    <property type="match status" value="1"/>
</dbReference>
<accession>B4J1P0</accession>
<keyword evidence="5" id="KW-0539">Nucleus</keyword>
<dbReference type="Gene3D" id="3.60.20.10">
    <property type="entry name" value="Glutamine Phosphoribosylpyrophosphate, subunit 1, domain 1"/>
    <property type="match status" value="1"/>
</dbReference>
<keyword evidence="4" id="KW-0647">Proteasome</keyword>
<dbReference type="GO" id="GO:0005634">
    <property type="term" value="C:nucleus"/>
    <property type="evidence" value="ECO:0007669"/>
    <property type="project" value="UniProtKB-SubCell"/>
</dbReference>
<comment type="function">
    <text evidence="6">Non-catalytic component of the proteasome, a multicatalytic proteinase complex which is characterized by its ability to cleave peptides with Arg, Phe, Tyr, Leu, and Glu adjacent to the leaving group at neutral or slightly basic pH. The proteasome has an ATP-dependent proteolytic activity.</text>
</comment>
<evidence type="ECO:0000256" key="3">
    <source>
        <dbReference type="ARBA" id="ARBA00022490"/>
    </source>
</evidence>
<dbReference type="PANTHER" id="PTHR32194">
    <property type="entry name" value="METALLOPROTEASE TLDD"/>
    <property type="match status" value="1"/>
</dbReference>
<dbReference type="PIRSF" id="PIRSF001213">
    <property type="entry name" value="Psome_endopept_beta"/>
    <property type="match status" value="1"/>
</dbReference>
<dbReference type="GO" id="GO:0051603">
    <property type="term" value="P:proteolysis involved in protein catabolic process"/>
    <property type="evidence" value="ECO:0007669"/>
    <property type="project" value="InterPro"/>
</dbReference>
<dbReference type="HOGENOM" id="CLU_072435_0_1_1"/>
<dbReference type="GO" id="GO:0005839">
    <property type="term" value="C:proteasome core complex"/>
    <property type="evidence" value="ECO:0007669"/>
    <property type="project" value="InterPro"/>
</dbReference>
<dbReference type="PhylomeDB" id="B4J1P0"/>
<comment type="subunit">
    <text evidence="7">The 26S proteasome consists of a 20S proteasome core and two 19S regulatory subunits. The 20S proteasome core is composed of 28 subunits that are arranged in four stacked rings, resulting in a barrel-shaped structure. The two end rings are each formed by seven alpha subunits, and the two central rings are each formed by seven beta subunits. The catalytic chamber with the active sites is on the inside of the barrel.</text>
</comment>
<dbReference type="OrthoDB" id="7854943at2759"/>
<dbReference type="eggNOG" id="KOG0185">
    <property type="taxonomic scope" value="Eukaryota"/>
</dbReference>
<evidence type="ECO:0000256" key="2">
    <source>
        <dbReference type="ARBA" id="ARBA00016157"/>
    </source>
</evidence>
<gene>
    <name evidence="8" type="primary">Dgri\GH16568</name>
    <name evidence="8" type="ORF">Dgri_GH16568</name>
</gene>
<sequence length="213" mass="23970">MTTGSSVLGIRYNAGVLIAADTLITYGSMARYQNVDRIFKINNRILLGGSGDFADVQCIMRSIDQKIIEDQYQNCSTKPNSLATWMTRVLYNRRLCENPLNIDVIIAGIDECGLPYLANVDMRGGIYEDYVLATCFANQYCVPLVCESKPRDRDFTFAEAIDLIRSCMQALYYRDTHSIPLYTVGDCNADGCRINGPFKVEENWSFAPLIMGY</sequence>
<keyword evidence="3" id="KW-0963">Cytoplasm</keyword>
<organism evidence="9">
    <name type="scientific">Drosophila grimshawi</name>
    <name type="common">Hawaiian fruit fly</name>
    <name type="synonym">Idiomyia grimshawi</name>
    <dbReference type="NCBI Taxonomy" id="7222"/>
    <lineage>
        <taxon>Eukaryota</taxon>
        <taxon>Metazoa</taxon>
        <taxon>Ecdysozoa</taxon>
        <taxon>Arthropoda</taxon>
        <taxon>Hexapoda</taxon>
        <taxon>Insecta</taxon>
        <taxon>Pterygota</taxon>
        <taxon>Neoptera</taxon>
        <taxon>Endopterygota</taxon>
        <taxon>Diptera</taxon>
        <taxon>Brachycera</taxon>
        <taxon>Muscomorpha</taxon>
        <taxon>Ephydroidea</taxon>
        <taxon>Drosophilidae</taxon>
        <taxon>Drosophila</taxon>
        <taxon>Hawaiian Drosophila</taxon>
    </lineage>
</organism>
<evidence type="ECO:0000256" key="4">
    <source>
        <dbReference type="ARBA" id="ARBA00022942"/>
    </source>
</evidence>
<reference evidence="8 9" key="1">
    <citation type="journal article" date="2007" name="Nature">
        <title>Evolution of genes and genomes on the Drosophila phylogeny.</title>
        <authorList>
            <consortium name="Drosophila 12 Genomes Consortium"/>
            <person name="Clark A.G."/>
            <person name="Eisen M.B."/>
            <person name="Smith D.R."/>
            <person name="Bergman C.M."/>
            <person name="Oliver B."/>
            <person name="Markow T.A."/>
            <person name="Kaufman T.C."/>
            <person name="Kellis M."/>
            <person name="Gelbart W."/>
            <person name="Iyer V.N."/>
            <person name="Pollard D.A."/>
            <person name="Sackton T.B."/>
            <person name="Larracuente A.M."/>
            <person name="Singh N.D."/>
            <person name="Abad J.P."/>
            <person name="Abt D.N."/>
            <person name="Adryan B."/>
            <person name="Aguade M."/>
            <person name="Akashi H."/>
            <person name="Anderson W.W."/>
            <person name="Aquadro C.F."/>
            <person name="Ardell D.H."/>
            <person name="Arguello R."/>
            <person name="Artieri C.G."/>
            <person name="Barbash D.A."/>
            <person name="Barker D."/>
            <person name="Barsanti P."/>
            <person name="Batterham P."/>
            <person name="Batzoglou S."/>
            <person name="Begun D."/>
            <person name="Bhutkar A."/>
            <person name="Blanco E."/>
            <person name="Bosak S.A."/>
            <person name="Bradley R.K."/>
            <person name="Brand A.D."/>
            <person name="Brent M.R."/>
            <person name="Brooks A.N."/>
            <person name="Brown R.H."/>
            <person name="Butlin R.K."/>
            <person name="Caggese C."/>
            <person name="Calvi B.R."/>
            <person name="Bernardo de Carvalho A."/>
            <person name="Caspi A."/>
            <person name="Castrezana S."/>
            <person name="Celniker S.E."/>
            <person name="Chang J.L."/>
            <person name="Chapple C."/>
            <person name="Chatterji S."/>
            <person name="Chinwalla A."/>
            <person name="Civetta A."/>
            <person name="Clifton S.W."/>
            <person name="Comeron J.M."/>
            <person name="Costello J.C."/>
            <person name="Coyne J.A."/>
            <person name="Daub J."/>
            <person name="David R.G."/>
            <person name="Delcher A.L."/>
            <person name="Delehaunty K."/>
            <person name="Do C.B."/>
            <person name="Ebling H."/>
            <person name="Edwards K."/>
            <person name="Eickbush T."/>
            <person name="Evans J.D."/>
            <person name="Filipski A."/>
            <person name="Findeiss S."/>
            <person name="Freyhult E."/>
            <person name="Fulton L."/>
            <person name="Fulton R."/>
            <person name="Garcia A.C."/>
            <person name="Gardiner A."/>
            <person name="Garfield D.A."/>
            <person name="Garvin B.E."/>
            <person name="Gibson G."/>
            <person name="Gilbert D."/>
            <person name="Gnerre S."/>
            <person name="Godfrey J."/>
            <person name="Good R."/>
            <person name="Gotea V."/>
            <person name="Gravely B."/>
            <person name="Greenberg A.J."/>
            <person name="Griffiths-Jones S."/>
            <person name="Gross S."/>
            <person name="Guigo R."/>
            <person name="Gustafson E.A."/>
            <person name="Haerty W."/>
            <person name="Hahn M.W."/>
            <person name="Halligan D.L."/>
            <person name="Halpern A.L."/>
            <person name="Halter G.M."/>
            <person name="Han M.V."/>
            <person name="Heger A."/>
            <person name="Hillier L."/>
            <person name="Hinrichs A.S."/>
            <person name="Holmes I."/>
            <person name="Hoskins R.A."/>
            <person name="Hubisz M.J."/>
            <person name="Hultmark D."/>
            <person name="Huntley M.A."/>
            <person name="Jaffe D.B."/>
            <person name="Jagadeeshan S."/>
            <person name="Jeck W.R."/>
            <person name="Johnson J."/>
            <person name="Jones C.D."/>
            <person name="Jordan W.C."/>
            <person name="Karpen G.H."/>
            <person name="Kataoka E."/>
            <person name="Keightley P.D."/>
            <person name="Kheradpour P."/>
            <person name="Kirkness E.F."/>
            <person name="Koerich L.B."/>
            <person name="Kristiansen K."/>
            <person name="Kudrna D."/>
            <person name="Kulathinal R.J."/>
            <person name="Kumar S."/>
            <person name="Kwok R."/>
            <person name="Lander E."/>
            <person name="Langley C.H."/>
            <person name="Lapoint R."/>
            <person name="Lazzaro B.P."/>
            <person name="Lee S.J."/>
            <person name="Levesque L."/>
            <person name="Li R."/>
            <person name="Lin C.F."/>
            <person name="Lin M.F."/>
            <person name="Lindblad-Toh K."/>
            <person name="Llopart A."/>
            <person name="Long M."/>
            <person name="Low L."/>
            <person name="Lozovsky E."/>
            <person name="Lu J."/>
            <person name="Luo M."/>
            <person name="Machado C.A."/>
            <person name="Makalowski W."/>
            <person name="Marzo M."/>
            <person name="Matsuda M."/>
            <person name="Matzkin L."/>
            <person name="McAllister B."/>
            <person name="McBride C.S."/>
            <person name="McKernan B."/>
            <person name="McKernan K."/>
            <person name="Mendez-Lago M."/>
            <person name="Minx P."/>
            <person name="Mollenhauer M.U."/>
            <person name="Montooth K."/>
            <person name="Mount S.M."/>
            <person name="Mu X."/>
            <person name="Myers E."/>
            <person name="Negre B."/>
            <person name="Newfeld S."/>
            <person name="Nielsen R."/>
            <person name="Noor M.A."/>
            <person name="O'Grady P."/>
            <person name="Pachter L."/>
            <person name="Papaceit M."/>
            <person name="Parisi M.J."/>
            <person name="Parisi M."/>
            <person name="Parts L."/>
            <person name="Pedersen J.S."/>
            <person name="Pesole G."/>
            <person name="Phillippy A.M."/>
            <person name="Ponting C.P."/>
            <person name="Pop M."/>
            <person name="Porcelli D."/>
            <person name="Powell J.R."/>
            <person name="Prohaska S."/>
            <person name="Pruitt K."/>
            <person name="Puig M."/>
            <person name="Quesneville H."/>
            <person name="Ram K.R."/>
            <person name="Rand D."/>
            <person name="Rasmussen M.D."/>
            <person name="Reed L.K."/>
            <person name="Reenan R."/>
            <person name="Reily A."/>
            <person name="Remington K.A."/>
            <person name="Rieger T.T."/>
            <person name="Ritchie M.G."/>
            <person name="Robin C."/>
            <person name="Rogers Y.H."/>
            <person name="Rohde C."/>
            <person name="Rozas J."/>
            <person name="Rubenfield M.J."/>
            <person name="Ruiz A."/>
            <person name="Russo S."/>
            <person name="Salzberg S.L."/>
            <person name="Sanchez-Gracia A."/>
            <person name="Saranga D.J."/>
            <person name="Sato H."/>
            <person name="Schaeffer S.W."/>
            <person name="Schatz M.C."/>
            <person name="Schlenke T."/>
            <person name="Schwartz R."/>
            <person name="Segarra C."/>
            <person name="Singh R.S."/>
            <person name="Sirot L."/>
            <person name="Sirota M."/>
            <person name="Sisneros N.B."/>
            <person name="Smith C.D."/>
            <person name="Smith T.F."/>
            <person name="Spieth J."/>
            <person name="Stage D.E."/>
            <person name="Stark A."/>
            <person name="Stephan W."/>
            <person name="Strausberg R.L."/>
            <person name="Strempel S."/>
            <person name="Sturgill D."/>
            <person name="Sutton G."/>
            <person name="Sutton G.G."/>
            <person name="Tao W."/>
            <person name="Teichmann S."/>
            <person name="Tobari Y.N."/>
            <person name="Tomimura Y."/>
            <person name="Tsolas J.M."/>
            <person name="Valente V.L."/>
            <person name="Venter E."/>
            <person name="Venter J.C."/>
            <person name="Vicario S."/>
            <person name="Vieira F.G."/>
            <person name="Vilella A.J."/>
            <person name="Villasante A."/>
            <person name="Walenz B."/>
            <person name="Wang J."/>
            <person name="Wasserman M."/>
            <person name="Watts T."/>
            <person name="Wilson D."/>
            <person name="Wilson R.K."/>
            <person name="Wing R.A."/>
            <person name="Wolfner M.F."/>
            <person name="Wong A."/>
            <person name="Wong G.K."/>
            <person name="Wu C.I."/>
            <person name="Wu G."/>
            <person name="Yamamoto D."/>
            <person name="Yang H.P."/>
            <person name="Yang S.P."/>
            <person name="Yorke J.A."/>
            <person name="Yoshida K."/>
            <person name="Zdobnov E."/>
            <person name="Zhang P."/>
            <person name="Zhang Y."/>
            <person name="Zimin A.V."/>
            <person name="Baldwin J."/>
            <person name="Abdouelleil A."/>
            <person name="Abdulkadir J."/>
            <person name="Abebe A."/>
            <person name="Abera B."/>
            <person name="Abreu J."/>
            <person name="Acer S.C."/>
            <person name="Aftuck L."/>
            <person name="Alexander A."/>
            <person name="An P."/>
            <person name="Anderson E."/>
            <person name="Anderson S."/>
            <person name="Arachi H."/>
            <person name="Azer M."/>
            <person name="Bachantsang P."/>
            <person name="Barry A."/>
            <person name="Bayul T."/>
            <person name="Berlin A."/>
            <person name="Bessette D."/>
            <person name="Bloom T."/>
            <person name="Blye J."/>
            <person name="Boguslavskiy L."/>
            <person name="Bonnet C."/>
            <person name="Boukhgalter B."/>
            <person name="Bourzgui I."/>
            <person name="Brown A."/>
            <person name="Cahill P."/>
            <person name="Channer S."/>
            <person name="Cheshatsang Y."/>
            <person name="Chuda L."/>
            <person name="Citroen M."/>
            <person name="Collymore A."/>
            <person name="Cooke P."/>
            <person name="Costello M."/>
            <person name="D'Aco K."/>
            <person name="Daza R."/>
            <person name="De Haan G."/>
            <person name="DeGray S."/>
            <person name="DeMaso C."/>
            <person name="Dhargay N."/>
            <person name="Dooley K."/>
            <person name="Dooley E."/>
            <person name="Doricent M."/>
            <person name="Dorje P."/>
            <person name="Dorjee K."/>
            <person name="Dupes A."/>
            <person name="Elong R."/>
            <person name="Falk J."/>
            <person name="Farina A."/>
            <person name="Faro S."/>
            <person name="Ferguson D."/>
            <person name="Fisher S."/>
            <person name="Foley C.D."/>
            <person name="Franke A."/>
            <person name="Friedrich D."/>
            <person name="Gadbois L."/>
            <person name="Gearin G."/>
            <person name="Gearin C.R."/>
            <person name="Giannoukos G."/>
            <person name="Goode T."/>
            <person name="Graham J."/>
            <person name="Grandbois E."/>
            <person name="Grewal S."/>
            <person name="Gyaltsen K."/>
            <person name="Hafez N."/>
            <person name="Hagos B."/>
            <person name="Hall J."/>
            <person name="Henson C."/>
            <person name="Hollinger A."/>
            <person name="Honan T."/>
            <person name="Huard M.D."/>
            <person name="Hughes L."/>
            <person name="Hurhula B."/>
            <person name="Husby M.E."/>
            <person name="Kamat A."/>
            <person name="Kanga B."/>
            <person name="Kashin S."/>
            <person name="Khazanovich D."/>
            <person name="Kisner P."/>
            <person name="Lance K."/>
            <person name="Lara M."/>
            <person name="Lee W."/>
            <person name="Lennon N."/>
            <person name="Letendre F."/>
            <person name="LeVine R."/>
            <person name="Lipovsky A."/>
            <person name="Liu X."/>
            <person name="Liu J."/>
            <person name="Liu S."/>
            <person name="Lokyitsang T."/>
            <person name="Lokyitsang Y."/>
            <person name="Lubonja R."/>
            <person name="Lui A."/>
            <person name="MacDonald P."/>
            <person name="Magnisalis V."/>
            <person name="Maru K."/>
            <person name="Matthews C."/>
            <person name="McCusker W."/>
            <person name="McDonough S."/>
            <person name="Mehta T."/>
            <person name="Meldrim J."/>
            <person name="Meneus L."/>
            <person name="Mihai O."/>
            <person name="Mihalev A."/>
            <person name="Mihova T."/>
            <person name="Mittelman R."/>
            <person name="Mlenga V."/>
            <person name="Montmayeur A."/>
            <person name="Mulrain L."/>
            <person name="Navidi A."/>
            <person name="Naylor J."/>
            <person name="Negash T."/>
            <person name="Nguyen T."/>
            <person name="Nguyen N."/>
            <person name="Nicol R."/>
            <person name="Norbu C."/>
            <person name="Norbu N."/>
            <person name="Novod N."/>
            <person name="O'Neill B."/>
            <person name="Osman S."/>
            <person name="Markiewicz E."/>
            <person name="Oyono O.L."/>
            <person name="Patti C."/>
            <person name="Phunkhang P."/>
            <person name="Pierre F."/>
            <person name="Priest M."/>
            <person name="Raghuraman S."/>
            <person name="Rege F."/>
            <person name="Reyes R."/>
            <person name="Rise C."/>
            <person name="Rogov P."/>
            <person name="Ross K."/>
            <person name="Ryan E."/>
            <person name="Settipalli S."/>
            <person name="Shea T."/>
            <person name="Sherpa N."/>
            <person name="Shi L."/>
            <person name="Shih D."/>
            <person name="Sparrow T."/>
            <person name="Spaulding J."/>
            <person name="Stalker J."/>
            <person name="Stange-Thomann N."/>
            <person name="Stavropoulos S."/>
            <person name="Stone C."/>
            <person name="Strader C."/>
            <person name="Tesfaye S."/>
            <person name="Thomson T."/>
            <person name="Thoulutsang Y."/>
            <person name="Thoulutsang D."/>
            <person name="Topham K."/>
            <person name="Topping I."/>
            <person name="Tsamla T."/>
            <person name="Vassiliev H."/>
            <person name="Vo A."/>
            <person name="Wangchuk T."/>
            <person name="Wangdi T."/>
            <person name="Weiand M."/>
            <person name="Wilkinson J."/>
            <person name="Wilson A."/>
            <person name="Yadav S."/>
            <person name="Young G."/>
            <person name="Yu Q."/>
            <person name="Zembek L."/>
            <person name="Zhong D."/>
            <person name="Zimmer A."/>
            <person name="Zwirko Z."/>
            <person name="Jaffe D.B."/>
            <person name="Alvarez P."/>
            <person name="Brockman W."/>
            <person name="Butler J."/>
            <person name="Chin C."/>
            <person name="Gnerre S."/>
            <person name="Grabherr M."/>
            <person name="Kleber M."/>
            <person name="Mauceli E."/>
            <person name="MacCallum I."/>
        </authorList>
    </citation>
    <scope>NUCLEOTIDE SEQUENCE [LARGE SCALE GENOMIC DNA]</scope>
    <source>
        <strain evidence="9">Tucson 15287-2541.00</strain>
    </source>
</reference>
<dbReference type="OMA" id="FHDVQMY"/>
<evidence type="ECO:0000256" key="1">
    <source>
        <dbReference type="ARBA" id="ARBA00004123"/>
    </source>
</evidence>
<dbReference type="PROSITE" id="PS00854">
    <property type="entry name" value="PROTEASOME_BETA_1"/>
    <property type="match status" value="1"/>
</dbReference>
<evidence type="ECO:0000256" key="6">
    <source>
        <dbReference type="ARBA" id="ARBA00024953"/>
    </source>
</evidence>
<dbReference type="InterPro" id="IPR016295">
    <property type="entry name" value="Proteasome_beta4"/>
</dbReference>
<evidence type="ECO:0000256" key="7">
    <source>
        <dbReference type="ARBA" id="ARBA00026071"/>
    </source>
</evidence>
<dbReference type="Pfam" id="PF00227">
    <property type="entry name" value="Proteasome"/>
    <property type="match status" value="1"/>
</dbReference>
<dbReference type="KEGG" id="dgr:6557783"/>
<dbReference type="PANTHER" id="PTHR32194:SF6">
    <property type="entry name" value="PROTEASOME SUBUNIT BETA"/>
    <property type="match status" value="1"/>
</dbReference>
<evidence type="ECO:0000313" key="9">
    <source>
        <dbReference type="Proteomes" id="UP000001070"/>
    </source>
</evidence>
<dbReference type="InterPro" id="IPR016050">
    <property type="entry name" value="Proteasome_bsu_CS"/>
</dbReference>
<keyword evidence="9" id="KW-1185">Reference proteome</keyword>
<name>B4J1P0_DROGR</name>
<dbReference type="GO" id="GO:0005737">
    <property type="term" value="C:cytoplasm"/>
    <property type="evidence" value="ECO:0007669"/>
    <property type="project" value="TreeGrafter"/>
</dbReference>
<comment type="subcellular location">
    <subcellularLocation>
        <location evidence="1">Nucleus</location>
    </subcellularLocation>
</comment>
<protein>
    <recommendedName>
        <fullName evidence="2">Proteasome subunit beta type-4</fullName>
    </recommendedName>
</protein>